<dbReference type="PROSITE" id="PS51833">
    <property type="entry name" value="HDOD"/>
    <property type="match status" value="1"/>
</dbReference>
<dbReference type="GO" id="GO:0016787">
    <property type="term" value="F:hydrolase activity"/>
    <property type="evidence" value="ECO:0007669"/>
    <property type="project" value="UniProtKB-KW"/>
</dbReference>
<feature type="domain" description="HDOD" evidence="1">
    <location>
        <begin position="15"/>
        <end position="209"/>
    </location>
</feature>
<dbReference type="EMBL" id="AP013035">
    <property type="protein sequence ID" value="BAT71618.1"/>
    <property type="molecule type" value="Genomic_DNA"/>
</dbReference>
<gene>
    <name evidence="2" type="ORF">TST_0818</name>
</gene>
<dbReference type="AlphaFoldDB" id="A0A0S3QTF9"/>
<evidence type="ECO:0000259" key="1">
    <source>
        <dbReference type="PROSITE" id="PS51833"/>
    </source>
</evidence>
<dbReference type="SMART" id="SM00471">
    <property type="entry name" value="HDc"/>
    <property type="match status" value="1"/>
</dbReference>
<dbReference type="RefSeq" id="WP_068549616.1">
    <property type="nucleotide sequence ID" value="NZ_AP013035.1"/>
</dbReference>
<dbReference type="KEGG" id="ttk:TST_0818"/>
<accession>A0A0S3QTF9</accession>
<dbReference type="CDD" id="cd00077">
    <property type="entry name" value="HDc"/>
    <property type="match status" value="1"/>
</dbReference>
<dbReference type="InterPro" id="IPR003607">
    <property type="entry name" value="HD/PDEase_dom"/>
</dbReference>
<organism evidence="2 3">
    <name type="scientific">Thermosulfidibacter takaii (strain DSM 17441 / JCM 13301 / NBRC 103674 / ABI70S6)</name>
    <dbReference type="NCBI Taxonomy" id="1298851"/>
    <lineage>
        <taxon>Bacteria</taxon>
        <taxon>Pseudomonadati</taxon>
        <taxon>Thermosulfidibacterota</taxon>
        <taxon>Thermosulfidibacteria</taxon>
        <taxon>Thermosulfidibacterales</taxon>
        <taxon>Thermosulfidibacteraceae</taxon>
    </lineage>
</organism>
<proteinExistence type="predicted"/>
<dbReference type="InterPro" id="IPR052340">
    <property type="entry name" value="RNase_Y/CdgJ"/>
</dbReference>
<dbReference type="PANTHER" id="PTHR33525">
    <property type="match status" value="1"/>
</dbReference>
<dbReference type="SUPFAM" id="SSF109604">
    <property type="entry name" value="HD-domain/PDEase-like"/>
    <property type="match status" value="1"/>
</dbReference>
<dbReference type="Gene3D" id="1.10.3210.10">
    <property type="entry name" value="Hypothetical protein af1432"/>
    <property type="match status" value="1"/>
</dbReference>
<dbReference type="Pfam" id="PF08668">
    <property type="entry name" value="HDOD"/>
    <property type="match status" value="1"/>
</dbReference>
<reference evidence="3" key="1">
    <citation type="journal article" date="2018" name="Science">
        <title>A primordial and reversible TCA cycle in a facultatively chemolithoautotrophic thermophile.</title>
        <authorList>
            <person name="Nunoura T."/>
            <person name="Chikaraishi Y."/>
            <person name="Izaki R."/>
            <person name="Suwa T."/>
            <person name="Sato T."/>
            <person name="Harada T."/>
            <person name="Mori K."/>
            <person name="Kato Y."/>
            <person name="Miyazaki M."/>
            <person name="Shimamura S."/>
            <person name="Yanagawa K."/>
            <person name="Shuto A."/>
            <person name="Ohkouchi N."/>
            <person name="Fujita N."/>
            <person name="Takaki Y."/>
            <person name="Atomi H."/>
            <person name="Takai K."/>
        </authorList>
    </citation>
    <scope>NUCLEOTIDE SEQUENCE [LARGE SCALE GENOMIC DNA]</scope>
    <source>
        <strain evidence="3">DSM 17441 / JCM 13301 / NBRC 103674 / ABI70S6</strain>
    </source>
</reference>
<dbReference type="PANTHER" id="PTHR33525:SF5">
    <property type="entry name" value="TWO COMPONENT SIGNAL TRANSDUCTION SYSTEM RESPONSE REGULATOR"/>
    <property type="match status" value="1"/>
</dbReference>
<sequence length="286" mass="32804">MEEHTIKKLKEIKDLPSFPSIALEVMETVSRDDFTIKDLKQIIEKDPALATKVLKVANSFAFNPLGKEITSLERAIVHLGVNHLVPIVVGLTVIELSKGVDPRFNEDLFWKHSYTCAHVAKRLASHFRLPEGEAFTAGLLHDIGKLILYLYFPDSYEEVLELSERENLMSVEAEQKILKTDHTEVGEFILKQWKLPTLFQEATRYHHDPEKAEKWKELTALIRLSDILARATGFYYNRDFKGIKLEDDPGWKILTKDKVDPENLIVPILDDAEQAIIFAEIAWGRL</sequence>
<dbReference type="InterPro" id="IPR013976">
    <property type="entry name" value="HDOD"/>
</dbReference>
<dbReference type="Proteomes" id="UP000063234">
    <property type="component" value="Chromosome"/>
</dbReference>
<evidence type="ECO:0000313" key="3">
    <source>
        <dbReference type="Proteomes" id="UP000063234"/>
    </source>
</evidence>
<name>A0A0S3QTF9_THET7</name>
<dbReference type="STRING" id="1298851.TST_0818"/>
<dbReference type="OrthoDB" id="243535at2"/>
<dbReference type="InterPro" id="IPR006675">
    <property type="entry name" value="HDIG_dom"/>
</dbReference>
<protein>
    <submittedName>
        <fullName evidence="2">Metal dependent phosphohydrolase</fullName>
    </submittedName>
</protein>
<dbReference type="NCBIfam" id="TIGR00277">
    <property type="entry name" value="HDIG"/>
    <property type="match status" value="1"/>
</dbReference>
<evidence type="ECO:0000313" key="2">
    <source>
        <dbReference type="EMBL" id="BAT71618.1"/>
    </source>
</evidence>
<keyword evidence="2" id="KW-0378">Hydrolase</keyword>
<keyword evidence="3" id="KW-1185">Reference proteome</keyword>